<dbReference type="Gene3D" id="3.30.465.10">
    <property type="match status" value="1"/>
</dbReference>
<dbReference type="InterPro" id="IPR016166">
    <property type="entry name" value="FAD-bd_PCMH"/>
</dbReference>
<dbReference type="Proteomes" id="UP000654913">
    <property type="component" value="Chromosome 2"/>
</dbReference>
<evidence type="ECO:0000256" key="6">
    <source>
        <dbReference type="SAM" id="SignalP"/>
    </source>
</evidence>
<feature type="signal peptide" evidence="6">
    <location>
        <begin position="1"/>
        <end position="20"/>
    </location>
</feature>
<dbReference type="PANTHER" id="PTHR42973:SF9">
    <property type="entry name" value="FAD-BINDING PCMH-TYPE DOMAIN-CONTAINING PROTEIN-RELATED"/>
    <property type="match status" value="1"/>
</dbReference>
<dbReference type="GeneID" id="64971119"/>
<dbReference type="GO" id="GO:0071949">
    <property type="term" value="F:FAD binding"/>
    <property type="evidence" value="ECO:0007669"/>
    <property type="project" value="InterPro"/>
</dbReference>
<dbReference type="InterPro" id="IPR050416">
    <property type="entry name" value="FAD-linked_Oxidoreductase"/>
</dbReference>
<reference evidence="8" key="2">
    <citation type="submission" date="2021-02" db="EMBL/GenBank/DDBJ databases">
        <title>Aspergillus puulaauensis MK2 genome sequence.</title>
        <authorList>
            <person name="Futagami T."/>
            <person name="Mori K."/>
            <person name="Kadooka C."/>
            <person name="Tanaka T."/>
        </authorList>
    </citation>
    <scope>NUCLEOTIDE SEQUENCE</scope>
    <source>
        <strain evidence="8">MK2</strain>
    </source>
</reference>
<evidence type="ECO:0000256" key="5">
    <source>
        <dbReference type="ARBA" id="ARBA00023002"/>
    </source>
</evidence>
<dbReference type="InterPro" id="IPR036318">
    <property type="entry name" value="FAD-bd_PCMH-like_sf"/>
</dbReference>
<dbReference type="OrthoDB" id="415825at2759"/>
<protein>
    <recommendedName>
        <fullName evidence="7">FAD-binding PCMH-type domain-containing protein</fullName>
    </recommendedName>
</protein>
<dbReference type="InterPro" id="IPR016169">
    <property type="entry name" value="FAD-bd_PCMH_sub2"/>
</dbReference>
<keyword evidence="3" id="KW-0285">Flavoprotein</keyword>
<keyword evidence="9" id="KW-1185">Reference proteome</keyword>
<sequence>MYFPGSLAFTALWLCQSSIAATRDAVANLSSILNRQDWSPHTEISIPGESEFTNATTRWTEYRAPTYSAALSVGSEEDLATAVELATAHNIPFLATGGRHGYSGTLGDLHDGLAIDLSSLNSISINASAGTLTVGPGVRVSEIYDPVFEAGYQIRKSPATYT</sequence>
<reference evidence="8" key="1">
    <citation type="submission" date="2021-01" db="EMBL/GenBank/DDBJ databases">
        <authorList>
            <consortium name="Aspergillus puulaauensis MK2 genome sequencing consortium"/>
            <person name="Kazuki M."/>
            <person name="Futagami T."/>
        </authorList>
    </citation>
    <scope>NUCLEOTIDE SEQUENCE</scope>
    <source>
        <strain evidence="8">MK2</strain>
    </source>
</reference>
<dbReference type="KEGG" id="apuu:APUU_21546A"/>
<accession>A0A7R8AIV5</accession>
<organism evidence="8 9">
    <name type="scientific">Aspergillus puulaauensis</name>
    <dbReference type="NCBI Taxonomy" id="1220207"/>
    <lineage>
        <taxon>Eukaryota</taxon>
        <taxon>Fungi</taxon>
        <taxon>Dikarya</taxon>
        <taxon>Ascomycota</taxon>
        <taxon>Pezizomycotina</taxon>
        <taxon>Eurotiomycetes</taxon>
        <taxon>Eurotiomycetidae</taxon>
        <taxon>Eurotiales</taxon>
        <taxon>Aspergillaceae</taxon>
        <taxon>Aspergillus</taxon>
    </lineage>
</organism>
<dbReference type="GO" id="GO:0016491">
    <property type="term" value="F:oxidoreductase activity"/>
    <property type="evidence" value="ECO:0007669"/>
    <property type="project" value="UniProtKB-KW"/>
</dbReference>
<dbReference type="AlphaFoldDB" id="A0A7R8AIV5"/>
<dbReference type="Pfam" id="PF01565">
    <property type="entry name" value="FAD_binding_4"/>
    <property type="match status" value="1"/>
</dbReference>
<gene>
    <name evidence="8" type="ORF">APUU_21546A</name>
</gene>
<keyword evidence="4" id="KW-0274">FAD</keyword>
<dbReference type="RefSeq" id="XP_041553308.1">
    <property type="nucleotide sequence ID" value="XM_041700310.1"/>
</dbReference>
<evidence type="ECO:0000313" key="9">
    <source>
        <dbReference type="Proteomes" id="UP000654913"/>
    </source>
</evidence>
<dbReference type="PROSITE" id="PS51387">
    <property type="entry name" value="FAD_PCMH"/>
    <property type="match status" value="1"/>
</dbReference>
<evidence type="ECO:0000256" key="1">
    <source>
        <dbReference type="ARBA" id="ARBA00001974"/>
    </source>
</evidence>
<dbReference type="EMBL" id="AP024444">
    <property type="protein sequence ID" value="BCS21114.1"/>
    <property type="molecule type" value="Genomic_DNA"/>
</dbReference>
<dbReference type="PANTHER" id="PTHR42973">
    <property type="entry name" value="BINDING OXIDOREDUCTASE, PUTATIVE (AFU_ORTHOLOGUE AFUA_1G17690)-RELATED"/>
    <property type="match status" value="1"/>
</dbReference>
<dbReference type="SUPFAM" id="SSF56176">
    <property type="entry name" value="FAD-binding/transporter-associated domain-like"/>
    <property type="match status" value="1"/>
</dbReference>
<keyword evidence="6" id="KW-0732">Signal</keyword>
<keyword evidence="5" id="KW-0560">Oxidoreductase</keyword>
<evidence type="ECO:0000259" key="7">
    <source>
        <dbReference type="PROSITE" id="PS51387"/>
    </source>
</evidence>
<name>A0A7R8AIV5_9EURO</name>
<evidence type="ECO:0000313" key="8">
    <source>
        <dbReference type="EMBL" id="BCS21114.1"/>
    </source>
</evidence>
<feature type="domain" description="FAD-binding PCMH-type" evidence="7">
    <location>
        <begin position="62"/>
        <end position="162"/>
    </location>
</feature>
<proteinExistence type="inferred from homology"/>
<evidence type="ECO:0000256" key="3">
    <source>
        <dbReference type="ARBA" id="ARBA00022630"/>
    </source>
</evidence>
<evidence type="ECO:0000256" key="4">
    <source>
        <dbReference type="ARBA" id="ARBA00022827"/>
    </source>
</evidence>
<comment type="similarity">
    <text evidence="2">Belongs to the oxygen-dependent FAD-linked oxidoreductase family.</text>
</comment>
<comment type="cofactor">
    <cofactor evidence="1">
        <name>FAD</name>
        <dbReference type="ChEBI" id="CHEBI:57692"/>
    </cofactor>
</comment>
<feature type="chain" id="PRO_5031320354" description="FAD-binding PCMH-type domain-containing protein" evidence="6">
    <location>
        <begin position="21"/>
        <end position="162"/>
    </location>
</feature>
<evidence type="ECO:0000256" key="2">
    <source>
        <dbReference type="ARBA" id="ARBA00005466"/>
    </source>
</evidence>
<dbReference type="InterPro" id="IPR006094">
    <property type="entry name" value="Oxid_FAD_bind_N"/>
</dbReference>